<dbReference type="SUPFAM" id="SSF57059">
    <property type="entry name" value="omega toxin-like"/>
    <property type="match status" value="1"/>
</dbReference>
<keyword evidence="1" id="KW-0800">Toxin</keyword>
<keyword evidence="5" id="KW-0708">Seed storage protein</keyword>
<sequence>MAYVKLAPLALLMLATILIFSMKKVEASRCWGLCSPFQIPPCGSPDDCRCIPWILVAGQCIDPIRGKSIVKMVEEHPYLCQSHGDCVKKGNGNFCGSYPNSQIQYGWCFSSKTKAQHFFTVGSKLTVNELFNISFNSKAIVSKLAVNELFNISSNSKAKDFLKKAMEIST</sequence>
<evidence type="ECO:0000256" key="1">
    <source>
        <dbReference type="ARBA" id="ARBA00022656"/>
    </source>
</evidence>
<keyword evidence="2 8" id="KW-0732">Signal</keyword>
<feature type="chain" id="PRO_5038973308" description="Albumin I chain a domain-containing protein" evidence="8">
    <location>
        <begin position="28"/>
        <end position="170"/>
    </location>
</feature>
<evidence type="ECO:0000256" key="6">
    <source>
        <dbReference type="ARBA" id="ARBA00023157"/>
    </source>
</evidence>
<name>A0A9D4XQD1_PEA</name>
<evidence type="ECO:0000256" key="5">
    <source>
        <dbReference type="ARBA" id="ARBA00023129"/>
    </source>
</evidence>
<organism evidence="10 11">
    <name type="scientific">Pisum sativum</name>
    <name type="common">Garden pea</name>
    <name type="synonym">Lathyrus oleraceus</name>
    <dbReference type="NCBI Taxonomy" id="3888"/>
    <lineage>
        <taxon>Eukaryota</taxon>
        <taxon>Viridiplantae</taxon>
        <taxon>Streptophyta</taxon>
        <taxon>Embryophyta</taxon>
        <taxon>Tracheophyta</taxon>
        <taxon>Spermatophyta</taxon>
        <taxon>Magnoliopsida</taxon>
        <taxon>eudicotyledons</taxon>
        <taxon>Gunneridae</taxon>
        <taxon>Pentapetalae</taxon>
        <taxon>rosids</taxon>
        <taxon>fabids</taxon>
        <taxon>Fabales</taxon>
        <taxon>Fabaceae</taxon>
        <taxon>Papilionoideae</taxon>
        <taxon>50 kb inversion clade</taxon>
        <taxon>NPAAA clade</taxon>
        <taxon>Hologalegina</taxon>
        <taxon>IRL clade</taxon>
        <taxon>Fabeae</taxon>
        <taxon>Lathyrus</taxon>
    </lineage>
</organism>
<keyword evidence="3" id="KW-0758">Storage protein</keyword>
<evidence type="ECO:0000256" key="4">
    <source>
        <dbReference type="ARBA" id="ARBA00022854"/>
    </source>
</evidence>
<keyword evidence="6" id="KW-1015">Disulfide bond</keyword>
<proteinExistence type="predicted"/>
<dbReference type="EMBL" id="JAMSHJ010000003">
    <property type="protein sequence ID" value="KAI5425471.1"/>
    <property type="molecule type" value="Genomic_DNA"/>
</dbReference>
<dbReference type="InterPro" id="IPR012512">
    <property type="entry name" value="Albumin_I"/>
</dbReference>
<dbReference type="GO" id="GO:0090729">
    <property type="term" value="F:toxin activity"/>
    <property type="evidence" value="ECO:0007669"/>
    <property type="project" value="UniProtKB-KW"/>
</dbReference>
<keyword evidence="11" id="KW-1185">Reference proteome</keyword>
<reference evidence="10 11" key="1">
    <citation type="journal article" date="2022" name="Nat. Genet.">
        <title>Improved pea reference genome and pan-genome highlight genomic features and evolutionary characteristics.</title>
        <authorList>
            <person name="Yang T."/>
            <person name="Liu R."/>
            <person name="Luo Y."/>
            <person name="Hu S."/>
            <person name="Wang D."/>
            <person name="Wang C."/>
            <person name="Pandey M.K."/>
            <person name="Ge S."/>
            <person name="Xu Q."/>
            <person name="Li N."/>
            <person name="Li G."/>
            <person name="Huang Y."/>
            <person name="Saxena R.K."/>
            <person name="Ji Y."/>
            <person name="Li M."/>
            <person name="Yan X."/>
            <person name="He Y."/>
            <person name="Liu Y."/>
            <person name="Wang X."/>
            <person name="Xiang C."/>
            <person name="Varshney R.K."/>
            <person name="Ding H."/>
            <person name="Gao S."/>
            <person name="Zong X."/>
        </authorList>
    </citation>
    <scope>NUCLEOTIDE SEQUENCE [LARGE SCALE GENOMIC DNA]</scope>
    <source>
        <strain evidence="10 11">cv. Zhongwan 6</strain>
    </source>
</reference>
<dbReference type="GO" id="GO:0045735">
    <property type="term" value="F:nutrient reservoir activity"/>
    <property type="evidence" value="ECO:0007669"/>
    <property type="project" value="UniProtKB-KW"/>
</dbReference>
<evidence type="ECO:0000256" key="3">
    <source>
        <dbReference type="ARBA" id="ARBA00022761"/>
    </source>
</evidence>
<dbReference type="SMR" id="A0A9D4XQD1"/>
<protein>
    <recommendedName>
        <fullName evidence="9">Albumin I chain a domain-containing protein</fullName>
    </recommendedName>
</protein>
<dbReference type="AlphaFoldDB" id="A0A9D4XQD1"/>
<dbReference type="Gramene" id="Psat03G0132200-T1">
    <property type="protein sequence ID" value="KAI5425471.1"/>
    <property type="gene ID" value="KIW84_031322"/>
</dbReference>
<dbReference type="Pfam" id="PF16720">
    <property type="entry name" value="Albumin_I_a"/>
    <property type="match status" value="1"/>
</dbReference>
<evidence type="ECO:0000256" key="7">
    <source>
        <dbReference type="ARBA" id="ARBA00045181"/>
    </source>
</evidence>
<keyword evidence="4" id="KW-0960">Knottin</keyword>
<gene>
    <name evidence="10" type="ORF">KIW84_031322</name>
</gene>
<evidence type="ECO:0000256" key="8">
    <source>
        <dbReference type="SAM" id="SignalP"/>
    </source>
</evidence>
<evidence type="ECO:0000259" key="9">
    <source>
        <dbReference type="Pfam" id="PF16720"/>
    </source>
</evidence>
<comment type="caution">
    <text evidence="10">The sequence shown here is derived from an EMBL/GenBank/DDBJ whole genome shotgun (WGS) entry which is preliminary data.</text>
</comment>
<feature type="domain" description="Albumin I chain a" evidence="9">
    <location>
        <begin position="75"/>
        <end position="116"/>
    </location>
</feature>
<feature type="signal peptide" evidence="8">
    <location>
        <begin position="1"/>
        <end position="27"/>
    </location>
</feature>
<dbReference type="Proteomes" id="UP001058974">
    <property type="component" value="Chromosome 3"/>
</dbReference>
<accession>A0A9D4XQD1</accession>
<comment type="function">
    <text evidence="7">PA1b binds to basic 7S globulin (BG) and stimulates its phosphorylation activity. Involved in the signal transduction system to regulate the growth and differentiation as a hormone peptide. Toxic to various insects through binding to a high affinity binding site in the insect gut.</text>
</comment>
<dbReference type="Pfam" id="PF08027">
    <property type="entry name" value="Albumin_I"/>
    <property type="match status" value="1"/>
</dbReference>
<dbReference type="OrthoDB" id="1388106at2759"/>
<evidence type="ECO:0000313" key="11">
    <source>
        <dbReference type="Proteomes" id="UP001058974"/>
    </source>
</evidence>
<dbReference type="InterPro" id="IPR032000">
    <property type="entry name" value="Albumin_I_a"/>
</dbReference>
<evidence type="ECO:0000256" key="2">
    <source>
        <dbReference type="ARBA" id="ARBA00022729"/>
    </source>
</evidence>
<evidence type="ECO:0000313" key="10">
    <source>
        <dbReference type="EMBL" id="KAI5425471.1"/>
    </source>
</evidence>